<comment type="caution">
    <text evidence="6">The sequence shown here is derived from an EMBL/GenBank/DDBJ whole genome shotgun (WGS) entry which is preliminary data.</text>
</comment>
<dbReference type="PROSITE" id="PS00211">
    <property type="entry name" value="ABC_TRANSPORTER_1"/>
    <property type="match status" value="1"/>
</dbReference>
<evidence type="ECO:0000256" key="2">
    <source>
        <dbReference type="ARBA" id="ARBA00022448"/>
    </source>
</evidence>
<keyword evidence="3" id="KW-0547">Nucleotide-binding</keyword>
<dbReference type="InterPro" id="IPR027417">
    <property type="entry name" value="P-loop_NTPase"/>
</dbReference>
<organism evidence="6 7">
    <name type="scientific">Pseudonocardia kunmingensis</name>
    <dbReference type="NCBI Taxonomy" id="630975"/>
    <lineage>
        <taxon>Bacteria</taxon>
        <taxon>Bacillati</taxon>
        <taxon>Actinomycetota</taxon>
        <taxon>Actinomycetes</taxon>
        <taxon>Pseudonocardiales</taxon>
        <taxon>Pseudonocardiaceae</taxon>
        <taxon>Pseudonocardia</taxon>
    </lineage>
</organism>
<dbReference type="Pfam" id="PF08352">
    <property type="entry name" value="oligo_HPY"/>
    <property type="match status" value="1"/>
</dbReference>
<dbReference type="GO" id="GO:0016887">
    <property type="term" value="F:ATP hydrolysis activity"/>
    <property type="evidence" value="ECO:0007669"/>
    <property type="project" value="InterPro"/>
</dbReference>
<dbReference type="Proteomes" id="UP000315677">
    <property type="component" value="Unassembled WGS sequence"/>
</dbReference>
<evidence type="ECO:0000313" key="6">
    <source>
        <dbReference type="EMBL" id="TQM09014.1"/>
    </source>
</evidence>
<dbReference type="CDD" id="cd03257">
    <property type="entry name" value="ABC_NikE_OppD_transporters"/>
    <property type="match status" value="1"/>
</dbReference>
<dbReference type="NCBIfam" id="TIGR01727">
    <property type="entry name" value="oligo_HPY"/>
    <property type="match status" value="1"/>
</dbReference>
<dbReference type="PROSITE" id="PS50893">
    <property type="entry name" value="ABC_TRANSPORTER_2"/>
    <property type="match status" value="1"/>
</dbReference>
<dbReference type="SUPFAM" id="SSF52540">
    <property type="entry name" value="P-loop containing nucleoside triphosphate hydrolases"/>
    <property type="match status" value="1"/>
</dbReference>
<feature type="domain" description="ABC transporter" evidence="5">
    <location>
        <begin position="5"/>
        <end position="250"/>
    </location>
</feature>
<dbReference type="PANTHER" id="PTHR43776">
    <property type="entry name" value="TRANSPORT ATP-BINDING PROTEIN"/>
    <property type="match status" value="1"/>
</dbReference>
<evidence type="ECO:0000256" key="1">
    <source>
        <dbReference type="ARBA" id="ARBA00005417"/>
    </source>
</evidence>
<dbReference type="GO" id="GO:0005524">
    <property type="term" value="F:ATP binding"/>
    <property type="evidence" value="ECO:0007669"/>
    <property type="project" value="UniProtKB-KW"/>
</dbReference>
<dbReference type="SMART" id="SM00382">
    <property type="entry name" value="AAA"/>
    <property type="match status" value="1"/>
</dbReference>
<dbReference type="OrthoDB" id="5170605at2"/>
<name>A0A543DI41_9PSEU</name>
<dbReference type="FunFam" id="3.40.50.300:FF:000016">
    <property type="entry name" value="Oligopeptide ABC transporter ATP-binding component"/>
    <property type="match status" value="1"/>
</dbReference>
<keyword evidence="2" id="KW-0813">Transport</keyword>
<evidence type="ECO:0000256" key="4">
    <source>
        <dbReference type="ARBA" id="ARBA00022840"/>
    </source>
</evidence>
<dbReference type="AlphaFoldDB" id="A0A543DI41"/>
<keyword evidence="4 6" id="KW-0067">ATP-binding</keyword>
<dbReference type="InterPro" id="IPR013563">
    <property type="entry name" value="Oligopep_ABC_C"/>
</dbReference>
<dbReference type="GO" id="GO:0015833">
    <property type="term" value="P:peptide transport"/>
    <property type="evidence" value="ECO:0007669"/>
    <property type="project" value="InterPro"/>
</dbReference>
<protein>
    <submittedName>
        <fullName evidence="6">Peptide/nickel transport system ATP-binding protein/oligopeptide transport system ATP-binding protein</fullName>
    </submittedName>
</protein>
<evidence type="ECO:0000313" key="7">
    <source>
        <dbReference type="Proteomes" id="UP000315677"/>
    </source>
</evidence>
<accession>A0A543DI41</accession>
<dbReference type="InterPro" id="IPR017871">
    <property type="entry name" value="ABC_transporter-like_CS"/>
</dbReference>
<keyword evidence="7" id="KW-1185">Reference proteome</keyword>
<dbReference type="InterPro" id="IPR003593">
    <property type="entry name" value="AAA+_ATPase"/>
</dbReference>
<dbReference type="GO" id="GO:0055085">
    <property type="term" value="P:transmembrane transport"/>
    <property type="evidence" value="ECO:0007669"/>
    <property type="project" value="UniProtKB-ARBA"/>
</dbReference>
<evidence type="ECO:0000256" key="3">
    <source>
        <dbReference type="ARBA" id="ARBA00022741"/>
    </source>
</evidence>
<comment type="similarity">
    <text evidence="1">Belongs to the ABC transporter superfamily.</text>
</comment>
<dbReference type="RefSeq" id="WP_142056910.1">
    <property type="nucleotide sequence ID" value="NZ_VFPA01000003.1"/>
</dbReference>
<dbReference type="InterPro" id="IPR003439">
    <property type="entry name" value="ABC_transporter-like_ATP-bd"/>
</dbReference>
<dbReference type="Pfam" id="PF00005">
    <property type="entry name" value="ABC_tran"/>
    <property type="match status" value="1"/>
</dbReference>
<dbReference type="PANTHER" id="PTHR43776:SF7">
    <property type="entry name" value="D,D-DIPEPTIDE TRANSPORT ATP-BINDING PROTEIN DDPF-RELATED"/>
    <property type="match status" value="1"/>
</dbReference>
<gene>
    <name evidence="6" type="ORF">FB558_4755</name>
</gene>
<proteinExistence type="inferred from homology"/>
<dbReference type="Gene3D" id="3.40.50.300">
    <property type="entry name" value="P-loop containing nucleotide triphosphate hydrolases"/>
    <property type="match status" value="1"/>
</dbReference>
<evidence type="ECO:0000259" key="5">
    <source>
        <dbReference type="PROSITE" id="PS50893"/>
    </source>
</evidence>
<reference evidence="6 7" key="1">
    <citation type="submission" date="2019-06" db="EMBL/GenBank/DDBJ databases">
        <title>Sequencing the genomes of 1000 actinobacteria strains.</title>
        <authorList>
            <person name="Klenk H.-P."/>
        </authorList>
    </citation>
    <scope>NUCLEOTIDE SEQUENCE [LARGE SCALE GENOMIC DNA]</scope>
    <source>
        <strain evidence="6 7">DSM 45301</strain>
    </source>
</reference>
<sequence length="325" mass="35585">MTPLLDVEDLYVSYATRRRDERVKAVDGVSFAVHEGETLGLIGESGSGKSTLGRALMRLVRPTAGTARLRGTDLVTLRGRAGREMSAHLQMVFQDPHAALDPRMRVLASIEEPLAIRRTGDRERRRARALELLDLVGLSRELGARYPHELSGGQKQRVNIARALVLDPALVVCDEAVSALDVALQAEILELLATLQSELGLAYLFITHDLSVVANIADRVAVMYLGRLMELGPVEQLVTRPRHPYTEALVSAQPRVGGDDGRERIVLQGDIPSPVHPPSGCRFRTRCRYATQRCAEEVPAWRELGPGHRVACHHADVLALTGVGS</sequence>
<dbReference type="EMBL" id="VFPA01000003">
    <property type="protein sequence ID" value="TQM09014.1"/>
    <property type="molecule type" value="Genomic_DNA"/>
</dbReference>
<dbReference type="InterPro" id="IPR050319">
    <property type="entry name" value="ABC_transp_ATP-bind"/>
</dbReference>